<evidence type="ECO:0000313" key="3">
    <source>
        <dbReference type="Proteomes" id="UP001500320"/>
    </source>
</evidence>
<evidence type="ECO:0000256" key="1">
    <source>
        <dbReference type="SAM" id="MobiDB-lite"/>
    </source>
</evidence>
<protein>
    <submittedName>
        <fullName evidence="2">Uncharacterized protein</fullName>
    </submittedName>
</protein>
<keyword evidence="3" id="KW-1185">Reference proteome</keyword>
<gene>
    <name evidence="2" type="ORF">GCM10010466_29440</name>
</gene>
<evidence type="ECO:0000313" key="2">
    <source>
        <dbReference type="EMBL" id="GAA3136731.1"/>
    </source>
</evidence>
<accession>A0ABP6N5H4</accession>
<comment type="caution">
    <text evidence="2">The sequence shown here is derived from an EMBL/GenBank/DDBJ whole genome shotgun (WGS) entry which is preliminary data.</text>
</comment>
<feature type="compositionally biased region" description="Pro residues" evidence="1">
    <location>
        <begin position="28"/>
        <end position="40"/>
    </location>
</feature>
<proteinExistence type="predicted"/>
<feature type="region of interest" description="Disordered" evidence="1">
    <location>
        <begin position="27"/>
        <end position="48"/>
    </location>
</feature>
<dbReference type="RefSeq" id="WP_344859741.1">
    <property type="nucleotide sequence ID" value="NZ_BAAAUT010000021.1"/>
</dbReference>
<reference evidence="3" key="1">
    <citation type="journal article" date="2019" name="Int. J. Syst. Evol. Microbiol.">
        <title>The Global Catalogue of Microorganisms (GCM) 10K type strain sequencing project: providing services to taxonomists for standard genome sequencing and annotation.</title>
        <authorList>
            <consortium name="The Broad Institute Genomics Platform"/>
            <consortium name="The Broad Institute Genome Sequencing Center for Infectious Disease"/>
            <person name="Wu L."/>
            <person name="Ma J."/>
        </authorList>
    </citation>
    <scope>NUCLEOTIDE SEQUENCE [LARGE SCALE GENOMIC DNA]</scope>
    <source>
        <strain evidence="3">JCM 9373</strain>
    </source>
</reference>
<dbReference type="EMBL" id="BAAAUT010000021">
    <property type="protein sequence ID" value="GAA3136731.1"/>
    <property type="molecule type" value="Genomic_DNA"/>
</dbReference>
<dbReference type="Proteomes" id="UP001500320">
    <property type="component" value="Unassembled WGS sequence"/>
</dbReference>
<dbReference type="Gene3D" id="1.20.5.320">
    <property type="entry name" value="6-Phosphogluconate Dehydrogenase, domain 3"/>
    <property type="match status" value="1"/>
</dbReference>
<sequence length="500" mass="51453">MLNPDVVEIIDSGEVVEVGYMLGGTLIPGPPGPAGPPGEPGPAGDDGMPGAVGASAYEIAVANGFVGTEAEWLASLVGPEGPEGPAGPPGEPADLTEHLEALDPHPQYLTQSEADTRYAPIGSTGGGEGGPHTHDEYLTEAEANGLYSPVGHTHDYAATDHDHAGVYQPAGEYAPAVHNHDGSYAPLNHNHNAVYQPLGDYASATHNHDASYSPLGHNHDGRYSLTDHSHAGMETTTGAQAKADQAEANASVYTDSAVTAHKEEADPHPGYLTFAEASAAFAASGHNHDAVYAALNHNHAGVYSPVGHNHDGVYQPAGSYSTTSHNHDGTYQPVGNYALADHTHDGAGGGSSVSLSGGNLVTLTNNALTNGFQRTNLNYTATGSTPDAFAFYYNGARTGYFNEYGELRARPGSVNTVAFRTQAHANGSNVDIFQVTSSDNATVYLGVSQTDADFGVDVNVDGNVTVTGNVDAANLPPSISSGASLPSPAGFAEGSIFFVV</sequence>
<name>A0ABP6N5H4_9ACTN</name>
<organism evidence="2 3">
    <name type="scientific">Planomonospora alba</name>
    <dbReference type="NCBI Taxonomy" id="161354"/>
    <lineage>
        <taxon>Bacteria</taxon>
        <taxon>Bacillati</taxon>
        <taxon>Actinomycetota</taxon>
        <taxon>Actinomycetes</taxon>
        <taxon>Streptosporangiales</taxon>
        <taxon>Streptosporangiaceae</taxon>
        <taxon>Planomonospora</taxon>
    </lineage>
</organism>